<comment type="pathway">
    <text evidence="2">Cofactor biosynthesis; thiamine diphosphate biosynthesis; thiamine diphosphate from thiamine phosphate: step 1/1.</text>
</comment>
<feature type="binding site" evidence="2">
    <location>
        <position position="65"/>
    </location>
    <ligand>
        <name>Mg(2+)</name>
        <dbReference type="ChEBI" id="CHEBI:18420"/>
        <label>3</label>
    </ligand>
</feature>
<dbReference type="HAMAP" id="MF_02128">
    <property type="entry name" value="TMP_kinase"/>
    <property type="match status" value="1"/>
</dbReference>
<feature type="binding site" evidence="2">
    <location>
        <position position="202"/>
    </location>
    <ligand>
        <name>Mg(2+)</name>
        <dbReference type="ChEBI" id="CHEBI:18420"/>
        <label>5</label>
    </ligand>
</feature>
<comment type="caution">
    <text evidence="5">The sequence shown here is derived from an EMBL/GenBank/DDBJ whole genome shotgun (WGS) entry which is preliminary data.</text>
</comment>
<feature type="binding site" evidence="2">
    <location>
        <position position="249"/>
    </location>
    <ligand>
        <name>substrate</name>
    </ligand>
</feature>
<dbReference type="InterPro" id="IPR036921">
    <property type="entry name" value="PurM-like_N_sf"/>
</dbReference>
<dbReference type="GO" id="GO:0009030">
    <property type="term" value="F:thiamine-phosphate kinase activity"/>
    <property type="evidence" value="ECO:0007669"/>
    <property type="project" value="UniProtKB-EC"/>
</dbReference>
<comment type="miscellaneous">
    <text evidence="2">Reaction mechanism of ThiL seems to utilize a direct, inline transfer of the gamma-phosphate of ATP to TMP rather than a phosphorylated enzyme intermediate.</text>
</comment>
<dbReference type="RefSeq" id="WP_189571125.1">
    <property type="nucleotide sequence ID" value="NZ_BMXU01000001.1"/>
</dbReference>
<accession>A0ABV7MCK1</accession>
<dbReference type="EMBL" id="JBHRVA010000002">
    <property type="protein sequence ID" value="MFC3302647.1"/>
    <property type="molecule type" value="Genomic_DNA"/>
</dbReference>
<feature type="domain" description="PurM-like C-terminal" evidence="4">
    <location>
        <begin position="142"/>
        <end position="280"/>
    </location>
</feature>
<evidence type="ECO:0000256" key="1">
    <source>
        <dbReference type="ARBA" id="ARBA00022977"/>
    </source>
</evidence>
<feature type="binding site" evidence="2">
    <location>
        <position position="201"/>
    </location>
    <ligand>
        <name>ATP</name>
        <dbReference type="ChEBI" id="CHEBI:30616"/>
    </ligand>
</feature>
<feature type="binding site" evidence="2">
    <location>
        <position position="138"/>
    </location>
    <ligand>
        <name>ATP</name>
        <dbReference type="ChEBI" id="CHEBI:30616"/>
    </ligand>
</feature>
<dbReference type="Gene3D" id="3.90.650.10">
    <property type="entry name" value="PurM-like C-terminal domain"/>
    <property type="match status" value="1"/>
</dbReference>
<name>A0ABV7MCK1_9PROT</name>
<comment type="function">
    <text evidence="2">Catalyzes the ATP-dependent phosphorylation of thiamine-monophosphate (TMP) to form thiamine-pyrophosphate (TPP), the active form of vitamin B1.</text>
</comment>
<evidence type="ECO:0000313" key="6">
    <source>
        <dbReference type="Proteomes" id="UP001595607"/>
    </source>
</evidence>
<keyword evidence="2" id="KW-0547">Nucleotide-binding</keyword>
<dbReference type="InterPro" id="IPR016188">
    <property type="entry name" value="PurM-like_N"/>
</dbReference>
<dbReference type="Gene3D" id="3.30.1330.10">
    <property type="entry name" value="PurM-like, N-terminal domain"/>
    <property type="match status" value="1"/>
</dbReference>
<feature type="binding site" evidence="2">
    <location>
        <position position="25"/>
    </location>
    <ligand>
        <name>Mg(2+)</name>
        <dbReference type="ChEBI" id="CHEBI:18420"/>
        <label>4</label>
    </ligand>
</feature>
<reference evidence="6" key="1">
    <citation type="journal article" date="2019" name="Int. J. Syst. Evol. Microbiol.">
        <title>The Global Catalogue of Microorganisms (GCM) 10K type strain sequencing project: providing services to taxonomists for standard genome sequencing and annotation.</title>
        <authorList>
            <consortium name="The Broad Institute Genomics Platform"/>
            <consortium name="The Broad Institute Genome Sequencing Center for Infectious Disease"/>
            <person name="Wu L."/>
            <person name="Ma J."/>
        </authorList>
    </citation>
    <scope>NUCLEOTIDE SEQUENCE [LARGE SCALE GENOMIC DNA]</scope>
    <source>
        <strain evidence="6">KCTC 22245</strain>
    </source>
</reference>
<evidence type="ECO:0000259" key="3">
    <source>
        <dbReference type="Pfam" id="PF00586"/>
    </source>
</evidence>
<dbReference type="SUPFAM" id="SSF56042">
    <property type="entry name" value="PurM C-terminal domain-like"/>
    <property type="match status" value="1"/>
</dbReference>
<feature type="binding site" evidence="2">
    <location>
        <position position="113"/>
    </location>
    <ligand>
        <name>Mg(2+)</name>
        <dbReference type="ChEBI" id="CHEBI:18420"/>
        <label>1</label>
    </ligand>
</feature>
<dbReference type="EC" id="2.7.4.16" evidence="2"/>
<dbReference type="Pfam" id="PF00586">
    <property type="entry name" value="AIRS"/>
    <property type="match status" value="1"/>
</dbReference>
<feature type="binding site" evidence="2">
    <location>
        <position position="199"/>
    </location>
    <ligand>
        <name>Mg(2+)</name>
        <dbReference type="ChEBI" id="CHEBI:18420"/>
        <label>3</label>
    </ligand>
</feature>
<feature type="binding site" evidence="2">
    <location>
        <position position="37"/>
    </location>
    <ligand>
        <name>Mg(2+)</name>
        <dbReference type="ChEBI" id="CHEBI:18420"/>
        <label>1</label>
    </ligand>
</feature>
<keyword evidence="2 5" id="KW-0418">Kinase</keyword>
<feature type="binding site" evidence="2">
    <location>
        <position position="44"/>
    </location>
    <ligand>
        <name>substrate</name>
    </ligand>
</feature>
<dbReference type="InterPro" id="IPR036676">
    <property type="entry name" value="PurM-like_C_sf"/>
</dbReference>
<comment type="similarity">
    <text evidence="2">Belongs to the thiamine-monophosphate kinase family.</text>
</comment>
<feature type="binding site" evidence="2">
    <location>
        <position position="65"/>
    </location>
    <ligand>
        <name>Mg(2+)</name>
        <dbReference type="ChEBI" id="CHEBI:18420"/>
        <label>4</label>
    </ligand>
</feature>
<dbReference type="PANTHER" id="PTHR30270">
    <property type="entry name" value="THIAMINE-MONOPHOSPHATE KINASE"/>
    <property type="match status" value="1"/>
</dbReference>
<dbReference type="SUPFAM" id="SSF55326">
    <property type="entry name" value="PurM N-terminal domain-like"/>
    <property type="match status" value="1"/>
</dbReference>
<dbReference type="Pfam" id="PF02769">
    <property type="entry name" value="AIRS_C"/>
    <property type="match status" value="1"/>
</dbReference>
<dbReference type="InterPro" id="IPR006283">
    <property type="entry name" value="ThiL-like"/>
</dbReference>
<feature type="domain" description="PurM-like N-terminal" evidence="3">
    <location>
        <begin position="24"/>
        <end position="129"/>
    </location>
</feature>
<keyword evidence="1 2" id="KW-0784">Thiamine biosynthesis</keyword>
<evidence type="ECO:0000256" key="2">
    <source>
        <dbReference type="HAMAP-Rule" id="MF_02128"/>
    </source>
</evidence>
<gene>
    <name evidence="2 5" type="primary">thiL</name>
    <name evidence="5" type="ORF">ACFONP_07865</name>
</gene>
<dbReference type="Proteomes" id="UP001595607">
    <property type="component" value="Unassembled WGS sequence"/>
</dbReference>
<feature type="binding site" evidence="2">
    <location>
        <position position="37"/>
    </location>
    <ligand>
        <name>Mg(2+)</name>
        <dbReference type="ChEBI" id="CHEBI:18420"/>
        <label>2</label>
    </ligand>
</feature>
<protein>
    <recommendedName>
        <fullName evidence="2">Thiamine-monophosphate kinase</fullName>
        <shortName evidence="2">TMP kinase</shortName>
        <shortName evidence="2">Thiamine-phosphate kinase</shortName>
        <ecNumber evidence="2">2.7.4.16</ecNumber>
    </recommendedName>
</protein>
<feature type="binding site" evidence="2">
    <location>
        <begin position="112"/>
        <end position="113"/>
    </location>
    <ligand>
        <name>ATP</name>
        <dbReference type="ChEBI" id="CHEBI:30616"/>
    </ligand>
</feature>
<keyword evidence="2" id="KW-0067">ATP-binding</keyword>
<dbReference type="CDD" id="cd02194">
    <property type="entry name" value="ThiL"/>
    <property type="match status" value="1"/>
</dbReference>
<comment type="caution">
    <text evidence="2">Lacks conserved residue(s) required for the propagation of feature annotation.</text>
</comment>
<keyword evidence="6" id="KW-1185">Reference proteome</keyword>
<sequence>MGEFERIARFLAPLAGEGAEGLKDDAAYSYDRVLTKDVLVEGVHFLSSDPVDLVARKALRVNQSDVIAKGATPEAYLLGLVWPKSRTESAFADFCAGLELEQRETGLKLLGGDTTAGDRLLVSVTMFGMPVSDRRILRSGGQAGDLVYVSGTIGDGLLGLEAAKLSPPADDAAAMPYRVPRVPFGVERLIADHATASLDVSDGLVADAGHLAEESGVQIIIDASQVPLSDAGRKARAQGRLAELLTAGDDYQSLILAPADAAKALRGSFTAIGRAVEGEGVIVLGANGEPMELKRSGWDHFGR</sequence>
<dbReference type="InterPro" id="IPR010918">
    <property type="entry name" value="PurM-like_C_dom"/>
</dbReference>
<evidence type="ECO:0000313" key="5">
    <source>
        <dbReference type="EMBL" id="MFC3302647.1"/>
    </source>
</evidence>
<evidence type="ECO:0000259" key="4">
    <source>
        <dbReference type="Pfam" id="PF02769"/>
    </source>
</evidence>
<proteinExistence type="inferred from homology"/>
<keyword evidence="2 5" id="KW-0808">Transferase</keyword>
<keyword evidence="2" id="KW-0479">Metal-binding</keyword>
<feature type="binding site" evidence="2">
    <location>
        <position position="25"/>
    </location>
    <ligand>
        <name>Mg(2+)</name>
        <dbReference type="ChEBI" id="CHEBI:18420"/>
        <label>3</label>
    </ligand>
</feature>
<feature type="binding site" evidence="2">
    <location>
        <position position="35"/>
    </location>
    <ligand>
        <name>Mg(2+)</name>
        <dbReference type="ChEBI" id="CHEBI:18420"/>
        <label>4</label>
    </ligand>
</feature>
<feature type="binding site" evidence="2">
    <location>
        <position position="65"/>
    </location>
    <ligand>
        <name>Mg(2+)</name>
        <dbReference type="ChEBI" id="CHEBI:18420"/>
        <label>2</label>
    </ligand>
</feature>
<feature type="binding site" evidence="2">
    <location>
        <position position="298"/>
    </location>
    <ligand>
        <name>substrate</name>
    </ligand>
</feature>
<dbReference type="NCBIfam" id="TIGR01379">
    <property type="entry name" value="thiL"/>
    <property type="match status" value="1"/>
</dbReference>
<dbReference type="PIRSF" id="PIRSF005303">
    <property type="entry name" value="Thiam_monoph_kin"/>
    <property type="match status" value="1"/>
</dbReference>
<comment type="catalytic activity">
    <reaction evidence="2">
        <text>thiamine phosphate + ATP = thiamine diphosphate + ADP</text>
        <dbReference type="Rhea" id="RHEA:15913"/>
        <dbReference type="ChEBI" id="CHEBI:30616"/>
        <dbReference type="ChEBI" id="CHEBI:37575"/>
        <dbReference type="ChEBI" id="CHEBI:58937"/>
        <dbReference type="ChEBI" id="CHEBI:456216"/>
        <dbReference type="EC" id="2.7.4.16"/>
    </reaction>
</comment>
<organism evidence="5 6">
    <name type="scientific">Parvularcula lutaonensis</name>
    <dbReference type="NCBI Taxonomy" id="491923"/>
    <lineage>
        <taxon>Bacteria</taxon>
        <taxon>Pseudomonadati</taxon>
        <taxon>Pseudomonadota</taxon>
        <taxon>Alphaproteobacteria</taxon>
        <taxon>Parvularculales</taxon>
        <taxon>Parvularculaceae</taxon>
        <taxon>Parvularcula</taxon>
    </lineage>
</organism>
<keyword evidence="2" id="KW-0460">Magnesium</keyword>
<dbReference type="PANTHER" id="PTHR30270:SF0">
    <property type="entry name" value="THIAMINE-MONOPHOSPHATE KINASE"/>
    <property type="match status" value="1"/>
</dbReference>